<keyword evidence="4" id="KW-1185">Reference proteome</keyword>
<evidence type="ECO:0000313" key="4">
    <source>
        <dbReference type="Proteomes" id="UP001596270"/>
    </source>
</evidence>
<comment type="similarity">
    <text evidence="1">Belongs to the UPF0065 (bug) family.</text>
</comment>
<dbReference type="InterPro" id="IPR042100">
    <property type="entry name" value="Bug_dom1"/>
</dbReference>
<dbReference type="Gene3D" id="3.40.190.10">
    <property type="entry name" value="Periplasmic binding protein-like II"/>
    <property type="match status" value="1"/>
</dbReference>
<proteinExistence type="inferred from homology"/>
<evidence type="ECO:0000256" key="1">
    <source>
        <dbReference type="ARBA" id="ARBA00006987"/>
    </source>
</evidence>
<sequence>MRKKLPFTALAGVLCLGFLAGTATAQTAAASAYPTKAVRLIVPFAAGGAVDLIGRQIAVALNESLNQAFVVENKPGAGGLLALEQVASAAPDGYTLAIGAAGPLSMSPSLYKSRNFDPIARFEPVIWYASTPGVLVVNPAVKAKTVNELVAISKAAPQPLNMGSAGSGSINHLMGEYFQEKARIKWLHVPFRGSAPALTELMAGRLDVMMDIVPTASPLINTGKLRALAVTTPKRSSLLPDTPTLKELGYRDFDVSSWISLMAPRGTPPEIVEKLNTALNKALQTTAVRARLSVVGAEPEGGSASRVTERLKLEIPRWAAIIKSSGATAE</sequence>
<keyword evidence="2" id="KW-0732">Signal</keyword>
<dbReference type="Proteomes" id="UP001596270">
    <property type="component" value="Unassembled WGS sequence"/>
</dbReference>
<organism evidence="3 4">
    <name type="scientific">Polaromonas aquatica</name>
    <dbReference type="NCBI Taxonomy" id="332657"/>
    <lineage>
        <taxon>Bacteria</taxon>
        <taxon>Pseudomonadati</taxon>
        <taxon>Pseudomonadota</taxon>
        <taxon>Betaproteobacteria</taxon>
        <taxon>Burkholderiales</taxon>
        <taxon>Comamonadaceae</taxon>
        <taxon>Polaromonas</taxon>
    </lineage>
</organism>
<accession>A0ABW1U5Z1</accession>
<feature type="chain" id="PRO_5047029392" evidence="2">
    <location>
        <begin position="26"/>
        <end position="330"/>
    </location>
</feature>
<feature type="signal peptide" evidence="2">
    <location>
        <begin position="1"/>
        <end position="25"/>
    </location>
</feature>
<protein>
    <submittedName>
        <fullName evidence="3">Bug family tripartite tricarboxylate transporter substrate binding protein</fullName>
    </submittedName>
</protein>
<dbReference type="PANTHER" id="PTHR42928">
    <property type="entry name" value="TRICARBOXYLATE-BINDING PROTEIN"/>
    <property type="match status" value="1"/>
</dbReference>
<dbReference type="PIRSF" id="PIRSF017082">
    <property type="entry name" value="YflP"/>
    <property type="match status" value="1"/>
</dbReference>
<dbReference type="EMBL" id="JBHSRS010000084">
    <property type="protein sequence ID" value="MFC6284639.1"/>
    <property type="molecule type" value="Genomic_DNA"/>
</dbReference>
<gene>
    <name evidence="3" type="ORF">ACFQND_25720</name>
</gene>
<evidence type="ECO:0000313" key="3">
    <source>
        <dbReference type="EMBL" id="MFC6284639.1"/>
    </source>
</evidence>
<reference evidence="4" key="1">
    <citation type="journal article" date="2019" name="Int. J. Syst. Evol. Microbiol.">
        <title>The Global Catalogue of Microorganisms (GCM) 10K type strain sequencing project: providing services to taxonomists for standard genome sequencing and annotation.</title>
        <authorList>
            <consortium name="The Broad Institute Genomics Platform"/>
            <consortium name="The Broad Institute Genome Sequencing Center for Infectious Disease"/>
            <person name="Wu L."/>
            <person name="Ma J."/>
        </authorList>
    </citation>
    <scope>NUCLEOTIDE SEQUENCE [LARGE SCALE GENOMIC DNA]</scope>
    <source>
        <strain evidence="4">CCUG 39402</strain>
    </source>
</reference>
<dbReference type="Gene3D" id="3.40.190.150">
    <property type="entry name" value="Bordetella uptake gene, domain 1"/>
    <property type="match status" value="1"/>
</dbReference>
<comment type="caution">
    <text evidence="3">The sequence shown here is derived from an EMBL/GenBank/DDBJ whole genome shotgun (WGS) entry which is preliminary data.</text>
</comment>
<dbReference type="CDD" id="cd07012">
    <property type="entry name" value="PBP2_Bug_TTT"/>
    <property type="match status" value="1"/>
</dbReference>
<dbReference type="InterPro" id="IPR005064">
    <property type="entry name" value="BUG"/>
</dbReference>
<dbReference type="RefSeq" id="WP_371435135.1">
    <property type="nucleotide sequence ID" value="NZ_JBHSRS010000084.1"/>
</dbReference>
<dbReference type="SUPFAM" id="SSF53850">
    <property type="entry name" value="Periplasmic binding protein-like II"/>
    <property type="match status" value="1"/>
</dbReference>
<dbReference type="PANTHER" id="PTHR42928:SF5">
    <property type="entry name" value="BLR1237 PROTEIN"/>
    <property type="match status" value="1"/>
</dbReference>
<dbReference type="Pfam" id="PF03401">
    <property type="entry name" value="TctC"/>
    <property type="match status" value="1"/>
</dbReference>
<evidence type="ECO:0000256" key="2">
    <source>
        <dbReference type="SAM" id="SignalP"/>
    </source>
</evidence>
<name>A0ABW1U5Z1_9BURK</name>